<name>A0A0F9ULI8_9ZZZZ</name>
<reference evidence="5" key="1">
    <citation type="journal article" date="2015" name="Nature">
        <title>Complex archaea that bridge the gap between prokaryotes and eukaryotes.</title>
        <authorList>
            <person name="Spang A."/>
            <person name="Saw J.H."/>
            <person name="Jorgensen S.L."/>
            <person name="Zaremba-Niedzwiedzka K."/>
            <person name="Martijn J."/>
            <person name="Lind A.E."/>
            <person name="van Eijk R."/>
            <person name="Schleper C."/>
            <person name="Guy L."/>
            <person name="Ettema T.J."/>
        </authorList>
    </citation>
    <scope>NUCLEOTIDE SEQUENCE</scope>
</reference>
<dbReference type="Gene3D" id="2.60.40.4380">
    <property type="entry name" value="Translational regulator CsrA"/>
    <property type="match status" value="1"/>
</dbReference>
<protein>
    <recommendedName>
        <fullName evidence="6">Carbon storage regulator</fullName>
    </recommendedName>
</protein>
<dbReference type="NCBIfam" id="TIGR00202">
    <property type="entry name" value="csrA"/>
    <property type="match status" value="1"/>
</dbReference>
<evidence type="ECO:0000313" key="5">
    <source>
        <dbReference type="EMBL" id="KKN88297.1"/>
    </source>
</evidence>
<dbReference type="InterPro" id="IPR003751">
    <property type="entry name" value="CsrA"/>
</dbReference>
<dbReference type="PANTHER" id="PTHR34984">
    <property type="entry name" value="CARBON STORAGE REGULATOR"/>
    <property type="match status" value="1"/>
</dbReference>
<evidence type="ECO:0000256" key="2">
    <source>
        <dbReference type="ARBA" id="ARBA00022491"/>
    </source>
</evidence>
<evidence type="ECO:0000256" key="4">
    <source>
        <dbReference type="ARBA" id="ARBA00022884"/>
    </source>
</evidence>
<proteinExistence type="inferred from homology"/>
<gene>
    <name evidence="5" type="ORF">LCGC14_0248590</name>
</gene>
<keyword evidence="3" id="KW-0810">Translation regulation</keyword>
<dbReference type="HAMAP" id="MF_00167">
    <property type="entry name" value="CsrA"/>
    <property type="match status" value="1"/>
</dbReference>
<dbReference type="InterPro" id="IPR036107">
    <property type="entry name" value="CsrA_sf"/>
</dbReference>
<keyword evidence="4" id="KW-0694">RNA-binding</keyword>
<dbReference type="Pfam" id="PF02599">
    <property type="entry name" value="CsrA"/>
    <property type="match status" value="1"/>
</dbReference>
<keyword evidence="1" id="KW-0963">Cytoplasm</keyword>
<dbReference type="EMBL" id="LAZR01000129">
    <property type="protein sequence ID" value="KKN88297.1"/>
    <property type="molecule type" value="Genomic_DNA"/>
</dbReference>
<comment type="caution">
    <text evidence="5">The sequence shown here is derived from an EMBL/GenBank/DDBJ whole genome shotgun (WGS) entry which is preliminary data.</text>
</comment>
<dbReference type="GO" id="GO:0045947">
    <property type="term" value="P:negative regulation of translational initiation"/>
    <property type="evidence" value="ECO:0007669"/>
    <property type="project" value="TreeGrafter"/>
</dbReference>
<evidence type="ECO:0000256" key="1">
    <source>
        <dbReference type="ARBA" id="ARBA00022490"/>
    </source>
</evidence>
<dbReference type="NCBIfam" id="NF002469">
    <property type="entry name" value="PRK01712.1"/>
    <property type="match status" value="1"/>
</dbReference>
<dbReference type="AlphaFoldDB" id="A0A0F9ULI8"/>
<dbReference type="PANTHER" id="PTHR34984:SF1">
    <property type="entry name" value="CARBON STORAGE REGULATOR"/>
    <property type="match status" value="1"/>
</dbReference>
<keyword evidence="2" id="KW-0678">Repressor</keyword>
<evidence type="ECO:0008006" key="6">
    <source>
        <dbReference type="Google" id="ProtNLM"/>
    </source>
</evidence>
<organism evidence="5">
    <name type="scientific">marine sediment metagenome</name>
    <dbReference type="NCBI Taxonomy" id="412755"/>
    <lineage>
        <taxon>unclassified sequences</taxon>
        <taxon>metagenomes</taxon>
        <taxon>ecological metagenomes</taxon>
    </lineage>
</organism>
<sequence length="104" mass="11971">MLVLSRKKNERIVINDNITIVVVEIRGDKVRLGIEAPKEVPVHRQEVFDAIKAGERKVQEEEIARRLALDPLDSRSIEEAVGPAEELTDEEIIEGERQWEMEKK</sequence>
<evidence type="ECO:0000256" key="3">
    <source>
        <dbReference type="ARBA" id="ARBA00022845"/>
    </source>
</evidence>
<dbReference type="GO" id="GO:0006109">
    <property type="term" value="P:regulation of carbohydrate metabolic process"/>
    <property type="evidence" value="ECO:0007669"/>
    <property type="project" value="InterPro"/>
</dbReference>
<dbReference type="SUPFAM" id="SSF117130">
    <property type="entry name" value="CsrA-like"/>
    <property type="match status" value="1"/>
</dbReference>
<accession>A0A0F9ULI8</accession>
<dbReference type="GO" id="GO:0048027">
    <property type="term" value="F:mRNA 5'-UTR binding"/>
    <property type="evidence" value="ECO:0007669"/>
    <property type="project" value="TreeGrafter"/>
</dbReference>
<dbReference type="GO" id="GO:0005829">
    <property type="term" value="C:cytosol"/>
    <property type="evidence" value="ECO:0007669"/>
    <property type="project" value="TreeGrafter"/>
</dbReference>
<dbReference type="GO" id="GO:0006402">
    <property type="term" value="P:mRNA catabolic process"/>
    <property type="evidence" value="ECO:0007669"/>
    <property type="project" value="InterPro"/>
</dbReference>
<dbReference type="FunFam" id="2.60.40.4380:FF:000002">
    <property type="entry name" value="Translational regulator CsrA"/>
    <property type="match status" value="1"/>
</dbReference>